<sequence>MAIEALAAMAAKKAVVDVAPVVVTAVATAITKEIINHSDDIIEEMACAPFKVAGEILDSIDRWFF</sequence>
<evidence type="ECO:0000313" key="1">
    <source>
        <dbReference type="EMBL" id="ACX73702.1"/>
    </source>
</evidence>
<dbReference type="EMBL" id="CP001792">
    <property type="protein sequence ID" value="ACX73702.1"/>
    <property type="molecule type" value="Genomic_DNA"/>
</dbReference>
<evidence type="ECO:0008006" key="3">
    <source>
        <dbReference type="Google" id="ProtNLM"/>
    </source>
</evidence>
<dbReference type="RefSeq" id="WP_012819932.1">
    <property type="nucleotide sequence ID" value="NC_013410.1"/>
</dbReference>
<evidence type="ECO:0000313" key="2">
    <source>
        <dbReference type="Proteomes" id="UP000001497"/>
    </source>
</evidence>
<reference evidence="1" key="1">
    <citation type="submission" date="2009-10" db="EMBL/GenBank/DDBJ databases">
        <title>Complete sequence of Fibrobacter succinogenes subsp. succinogenes S85.</title>
        <authorList>
            <consortium name="US DOE Joint Genome Institute"/>
            <person name="Lucas S."/>
            <person name="Copeland A."/>
            <person name="Lapidus A."/>
            <person name="Glavina del Rio T."/>
            <person name="Tice H."/>
            <person name="Bruce D."/>
            <person name="Goodwin L."/>
            <person name="Pitluck S."/>
            <person name="Chertkov O."/>
            <person name="Detter J.C."/>
            <person name="Han C."/>
            <person name="Tapia R."/>
            <person name="Larimer F."/>
            <person name="Land M."/>
            <person name="Hauser L."/>
            <person name="Kyrpides N."/>
            <person name="Mikhailova N."/>
            <person name="Weimer P.J."/>
            <person name="Stevenson D.M."/>
            <person name="Boyum J."/>
            <person name="Brumm P.I."/>
            <person name="Mead D."/>
        </authorList>
    </citation>
    <scope>NUCLEOTIDE SEQUENCE [LARGE SCALE GENOMIC DNA]</scope>
    <source>
        <strain evidence="1">S85</strain>
    </source>
</reference>
<keyword evidence="2" id="KW-1185">Reference proteome</keyword>
<protein>
    <recommendedName>
        <fullName evidence="3">Lipoprotein</fullName>
    </recommendedName>
</protein>
<name>A0ABN3YSH2_FIBSS</name>
<organism evidence="1 2">
    <name type="scientific">Fibrobacter succinogenes (strain ATCC 19169 / S85)</name>
    <dbReference type="NCBI Taxonomy" id="59374"/>
    <lineage>
        <taxon>Bacteria</taxon>
        <taxon>Pseudomonadati</taxon>
        <taxon>Fibrobacterota</taxon>
        <taxon>Fibrobacteria</taxon>
        <taxon>Fibrobacterales</taxon>
        <taxon>Fibrobacteraceae</taxon>
        <taxon>Fibrobacter</taxon>
    </lineage>
</organism>
<proteinExistence type="predicted"/>
<accession>A0ABN3YSH2</accession>
<gene>
    <name evidence="1" type="ordered locus">Fisuc_0087</name>
</gene>
<dbReference type="Proteomes" id="UP000001497">
    <property type="component" value="Chromosome"/>
</dbReference>